<gene>
    <name evidence="1" type="ORF">BJ138DRAFT_1108809</name>
</gene>
<dbReference type="EMBL" id="MU267591">
    <property type="protein sequence ID" value="KAH7916445.1"/>
    <property type="molecule type" value="Genomic_DNA"/>
</dbReference>
<dbReference type="Proteomes" id="UP000790377">
    <property type="component" value="Unassembled WGS sequence"/>
</dbReference>
<reference evidence="1" key="1">
    <citation type="journal article" date="2021" name="New Phytol.">
        <title>Evolutionary innovations through gain and loss of genes in the ectomycorrhizal Boletales.</title>
        <authorList>
            <person name="Wu G."/>
            <person name="Miyauchi S."/>
            <person name="Morin E."/>
            <person name="Kuo A."/>
            <person name="Drula E."/>
            <person name="Varga T."/>
            <person name="Kohler A."/>
            <person name="Feng B."/>
            <person name="Cao Y."/>
            <person name="Lipzen A."/>
            <person name="Daum C."/>
            <person name="Hundley H."/>
            <person name="Pangilinan J."/>
            <person name="Johnson J."/>
            <person name="Barry K."/>
            <person name="LaButti K."/>
            <person name="Ng V."/>
            <person name="Ahrendt S."/>
            <person name="Min B."/>
            <person name="Choi I.G."/>
            <person name="Park H."/>
            <person name="Plett J.M."/>
            <person name="Magnuson J."/>
            <person name="Spatafora J.W."/>
            <person name="Nagy L.G."/>
            <person name="Henrissat B."/>
            <person name="Grigoriev I.V."/>
            <person name="Yang Z.L."/>
            <person name="Xu J."/>
            <person name="Martin F.M."/>
        </authorList>
    </citation>
    <scope>NUCLEOTIDE SEQUENCE</scope>
    <source>
        <strain evidence="1">ATCC 28755</strain>
    </source>
</reference>
<accession>A0ACB8ATC4</accession>
<protein>
    <submittedName>
        <fullName evidence="1">Uncharacterized protein</fullName>
    </submittedName>
</protein>
<sequence>MSSTEITTATYIPLSGDTASVASYSSTEAPVSSGIKLGGSIPASASSASSSSASQSRGASASTTASVSSFPGDNQSITSSAGSAAATSSPATSDSAASSAPAGQGLSSSPPQDLNSPGVTSTVTEQVQSTFSQAVSVTITNASGQVSVTVPPLVTSVGTSTQSNGAVVTYTQVIANPPSYNSGQNATSNSFFNNHGAVAGTFVAVGIIAAALFGCFYVVLARRRRQRQRDQLRSSITWPVNDARGGLFDQQLPMTPAYTDGASFPSPVRWRIPSSQPEPVPQPAFDGGVAGVGTLIPELNDHEGPFSDYHSINRNSRGPIGLAVTTGPASRHNSGVPSVALSSPSLYPPSLLPATEEKREDDLARNISPLRSPTSSPPPRPRRLRPPMSTDDLRIMSSAFSDDSSTASALPSVIFRSPSAPPRPPRSRPDVVDVEPQRRLSKLTHQYRPVTPPTSVSSQQDSTGEPSTPILEGGAAINSEATQLQRGASLLPRRRTLLDVRTVPRQS</sequence>
<keyword evidence="2" id="KW-1185">Reference proteome</keyword>
<evidence type="ECO:0000313" key="2">
    <source>
        <dbReference type="Proteomes" id="UP000790377"/>
    </source>
</evidence>
<evidence type="ECO:0000313" key="1">
    <source>
        <dbReference type="EMBL" id="KAH7916445.1"/>
    </source>
</evidence>
<proteinExistence type="predicted"/>
<organism evidence="1 2">
    <name type="scientific">Hygrophoropsis aurantiaca</name>
    <dbReference type="NCBI Taxonomy" id="72124"/>
    <lineage>
        <taxon>Eukaryota</taxon>
        <taxon>Fungi</taxon>
        <taxon>Dikarya</taxon>
        <taxon>Basidiomycota</taxon>
        <taxon>Agaricomycotina</taxon>
        <taxon>Agaricomycetes</taxon>
        <taxon>Agaricomycetidae</taxon>
        <taxon>Boletales</taxon>
        <taxon>Coniophorineae</taxon>
        <taxon>Hygrophoropsidaceae</taxon>
        <taxon>Hygrophoropsis</taxon>
    </lineage>
</organism>
<comment type="caution">
    <text evidence="1">The sequence shown here is derived from an EMBL/GenBank/DDBJ whole genome shotgun (WGS) entry which is preliminary data.</text>
</comment>
<name>A0ACB8ATC4_9AGAM</name>